<keyword evidence="1" id="KW-1133">Transmembrane helix</keyword>
<dbReference type="STRING" id="1076937.SAMN04488120_10762"/>
<dbReference type="EMBL" id="FOOC01000007">
    <property type="protein sequence ID" value="SFF53126.1"/>
    <property type="molecule type" value="Genomic_DNA"/>
</dbReference>
<dbReference type="RefSeq" id="WP_091533804.1">
    <property type="nucleotide sequence ID" value="NZ_FOOC01000007.1"/>
</dbReference>
<gene>
    <name evidence="2" type="ORF">SAMN04488120_10762</name>
</gene>
<evidence type="ECO:0000313" key="3">
    <source>
        <dbReference type="Proteomes" id="UP000199771"/>
    </source>
</evidence>
<keyword evidence="1" id="KW-0812">Transmembrane</keyword>
<dbReference type="InterPro" id="IPR017744">
    <property type="entry name" value="BcsG"/>
</dbReference>
<sequence length="512" mass="56906">MGFWSCYFLIALFLFYSGSIRFELWPNLVLFALVAWPLQMRVLRIARLCIAVPAAIALLYRQSHFPPFTRLLESSRNLAAFSWDYLLELVVRLINPAILGGTAVVVLLWLLLAHRLRMSTIALIGMLTTPLVPLAQALLHPPTVVAGTAAEPVQTLTRETLTARLNTFFASEANRRVVFPGTVSGPAFDIVVLHLCSLAWDDMKLVGMTDDRLIQRLNVLMTEFNTAASYSGPAAIRVLRGACGQPRHAALYDPPQPECQVFRQLERLGFAIHWEMNHNGVFGDFRGDVARNLGVAATIQLDPAAQVTQRAFDGLPILSDFDVLAHWWEKRLRMPAERVALFYNGASLHDGNRIEGYRPRDVNDSYARRLRSLLDDLNRFFDLVAQSGRRVVIVFIPEHGAALRGDRRQMSGLREIPTWAITHVPAGLALLGGSDAPAPQQIVDQPMSYLGLFELLSRLLADNPYASGGRLGPQLAGLPTTEPVAENEGTVVMRVGNRFQMRTPDGSWTPLD</sequence>
<protein>
    <submittedName>
        <fullName evidence="2">Cellulose synthase operon protein YhjU</fullName>
    </submittedName>
</protein>
<dbReference type="OrthoDB" id="6965261at2"/>
<organism evidence="2 3">
    <name type="scientific">Fontimonas thermophila</name>
    <dbReference type="NCBI Taxonomy" id="1076937"/>
    <lineage>
        <taxon>Bacteria</taxon>
        <taxon>Pseudomonadati</taxon>
        <taxon>Pseudomonadota</taxon>
        <taxon>Gammaproteobacteria</taxon>
        <taxon>Nevskiales</taxon>
        <taxon>Nevskiaceae</taxon>
        <taxon>Fontimonas</taxon>
    </lineage>
</organism>
<keyword evidence="1" id="KW-0472">Membrane</keyword>
<dbReference type="AlphaFoldDB" id="A0A1I2JJY0"/>
<feature type="transmembrane region" description="Helical" evidence="1">
    <location>
        <begin position="6"/>
        <end position="33"/>
    </location>
</feature>
<feature type="transmembrane region" description="Helical" evidence="1">
    <location>
        <begin position="120"/>
        <end position="139"/>
    </location>
</feature>
<evidence type="ECO:0000256" key="1">
    <source>
        <dbReference type="SAM" id="Phobius"/>
    </source>
</evidence>
<keyword evidence="3" id="KW-1185">Reference proteome</keyword>
<feature type="transmembrane region" description="Helical" evidence="1">
    <location>
        <begin position="93"/>
        <end position="113"/>
    </location>
</feature>
<dbReference type="Pfam" id="PF11658">
    <property type="entry name" value="CBP_BcsG"/>
    <property type="match status" value="1"/>
</dbReference>
<reference evidence="2 3" key="1">
    <citation type="submission" date="2016-10" db="EMBL/GenBank/DDBJ databases">
        <authorList>
            <person name="de Groot N.N."/>
        </authorList>
    </citation>
    <scope>NUCLEOTIDE SEQUENCE [LARGE SCALE GENOMIC DNA]</scope>
    <source>
        <strain evidence="2 3">DSM 23609</strain>
    </source>
</reference>
<evidence type="ECO:0000313" key="2">
    <source>
        <dbReference type="EMBL" id="SFF53126.1"/>
    </source>
</evidence>
<accession>A0A1I2JJY0</accession>
<dbReference type="NCBIfam" id="TIGR03368">
    <property type="entry name" value="cellulose_yhjU"/>
    <property type="match status" value="1"/>
</dbReference>
<dbReference type="Proteomes" id="UP000199771">
    <property type="component" value="Unassembled WGS sequence"/>
</dbReference>
<name>A0A1I2JJY0_9GAMM</name>
<proteinExistence type="predicted"/>